<evidence type="ECO:0000256" key="4">
    <source>
        <dbReference type="ARBA" id="ARBA00018859"/>
    </source>
</evidence>
<dbReference type="GO" id="GO:0046872">
    <property type="term" value="F:metal ion binding"/>
    <property type="evidence" value="ECO:0007669"/>
    <property type="project" value="UniProtKB-KW"/>
</dbReference>
<evidence type="ECO:0000256" key="10">
    <source>
        <dbReference type="ARBA" id="ARBA00048713"/>
    </source>
</evidence>
<keyword evidence="14" id="KW-1185">Reference proteome</keyword>
<dbReference type="Proteomes" id="UP000676169">
    <property type="component" value="Chromosome"/>
</dbReference>
<dbReference type="GO" id="GO:0020037">
    <property type="term" value="F:heme binding"/>
    <property type="evidence" value="ECO:0007669"/>
    <property type="project" value="InterPro"/>
</dbReference>
<dbReference type="PANTHER" id="PTHR43410">
    <property type="entry name" value="NITRIC OXIDE SYNTHASE OXYGENASE"/>
    <property type="match status" value="1"/>
</dbReference>
<dbReference type="GO" id="GO:0006809">
    <property type="term" value="P:nitric oxide biosynthetic process"/>
    <property type="evidence" value="ECO:0007669"/>
    <property type="project" value="InterPro"/>
</dbReference>
<keyword evidence="7" id="KW-0560">Oxidoreductase</keyword>
<dbReference type="InterPro" id="IPR004030">
    <property type="entry name" value="NOS_N"/>
</dbReference>
<evidence type="ECO:0000256" key="3">
    <source>
        <dbReference type="ARBA" id="ARBA00012735"/>
    </source>
</evidence>
<evidence type="ECO:0000256" key="5">
    <source>
        <dbReference type="ARBA" id="ARBA00022617"/>
    </source>
</evidence>
<evidence type="ECO:0000256" key="7">
    <source>
        <dbReference type="ARBA" id="ARBA00023002"/>
    </source>
</evidence>
<keyword evidence="5 11" id="KW-0349">Heme</keyword>
<dbReference type="EC" id="1.14.14.47" evidence="3"/>
<dbReference type="RefSeq" id="WP_211629855.1">
    <property type="nucleotide sequence ID" value="NZ_CP073100.1"/>
</dbReference>
<evidence type="ECO:0000259" key="12">
    <source>
        <dbReference type="PROSITE" id="PS60001"/>
    </source>
</evidence>
<evidence type="ECO:0000313" key="13">
    <source>
        <dbReference type="EMBL" id="QUE49766.1"/>
    </source>
</evidence>
<dbReference type="Pfam" id="PF02898">
    <property type="entry name" value="NO_synthase"/>
    <property type="match status" value="1"/>
</dbReference>
<evidence type="ECO:0000256" key="11">
    <source>
        <dbReference type="PIRSR" id="PIRSR037219-1"/>
    </source>
</evidence>
<dbReference type="Gene3D" id="3.90.440.10">
    <property type="entry name" value="Nitric Oxide Synthase,Heme Domain,Chain A domain 2"/>
    <property type="match status" value="1"/>
</dbReference>
<dbReference type="KEGG" id="lamb:KBB96_12895"/>
<sequence length="322" mass="36662">MQAAQTHEELTAMAKIAWRNNARCIGRLFWNTLEVLDAREARTADEVFEACVHHLRFSTNGGRIRSAATVFAAVESCERGIRIWNRQLIRYAGYESGDGSVLGDPEQAAFTRRVIELGWQPPDEPGRFDLLPLVIEMPDQAPKLYELPRDAVMEVEITHPDLPWFADLGLRWHAVPVISDMALEGDGFRYPACPFSGYYMGTEIASRNFGDEKRYNLLPLVADRMGLDRSLRRMLWKDRALVELNTAVLHSFREAGVTVVDHHTASLQFMQHLQKEAECGRKVPGDWSWLVPPMSGSACPVFHRYYDDEQPGPAFVEQTNWE</sequence>
<organism evidence="13 14">
    <name type="scientific">Luteolibacter ambystomatis</name>
    <dbReference type="NCBI Taxonomy" id="2824561"/>
    <lineage>
        <taxon>Bacteria</taxon>
        <taxon>Pseudomonadati</taxon>
        <taxon>Verrucomicrobiota</taxon>
        <taxon>Verrucomicrobiia</taxon>
        <taxon>Verrucomicrobiales</taxon>
        <taxon>Verrucomicrobiaceae</taxon>
        <taxon>Luteolibacter</taxon>
    </lineage>
</organism>
<evidence type="ECO:0000256" key="6">
    <source>
        <dbReference type="ARBA" id="ARBA00022723"/>
    </source>
</evidence>
<dbReference type="InterPro" id="IPR044944">
    <property type="entry name" value="NOS_dom_3"/>
</dbReference>
<gene>
    <name evidence="13" type="ORF">KBB96_12895</name>
</gene>
<dbReference type="InterPro" id="IPR044940">
    <property type="entry name" value="NOS_dom_2"/>
</dbReference>
<comment type="cofactor">
    <cofactor evidence="1 11">
        <name>heme</name>
        <dbReference type="ChEBI" id="CHEBI:30413"/>
    </cofactor>
</comment>
<reference evidence="13" key="1">
    <citation type="submission" date="2021-04" db="EMBL/GenBank/DDBJ databases">
        <title>Luteolibacter sp. 32A isolated from the skin of an Anderson's salamander (Ambystoma andersonii).</title>
        <authorList>
            <person name="Spergser J."/>
            <person name="Busse H.-J."/>
        </authorList>
    </citation>
    <scope>NUCLEOTIDE SEQUENCE</scope>
    <source>
        <strain evidence="13">32A</strain>
    </source>
</reference>
<feature type="binding site" description="axial binding residue" evidence="11">
    <location>
        <position position="24"/>
    </location>
    <ligand>
        <name>heme</name>
        <dbReference type="ChEBI" id="CHEBI:30413"/>
    </ligand>
    <ligandPart>
        <name>Fe</name>
        <dbReference type="ChEBI" id="CHEBI:18248"/>
    </ligandPart>
</feature>
<dbReference type="InterPro" id="IPR044943">
    <property type="entry name" value="NOS_dom_1"/>
</dbReference>
<keyword evidence="6 11" id="KW-0479">Metal-binding</keyword>
<evidence type="ECO:0000256" key="2">
    <source>
        <dbReference type="ARBA" id="ARBA00005411"/>
    </source>
</evidence>
<dbReference type="InterPro" id="IPR017142">
    <property type="entry name" value="Nitric_oxide_synthase_Oase-su"/>
</dbReference>
<dbReference type="AlphaFoldDB" id="A0A975G6P7"/>
<comment type="similarity">
    <text evidence="2">Belongs to the NOS family. Bacterial NOS oxygenase subfamily.</text>
</comment>
<dbReference type="PIRSF" id="PIRSF037219">
    <property type="entry name" value="NOS_oxygenase"/>
    <property type="match status" value="1"/>
</dbReference>
<feature type="domain" description="Nitric oxide synthase (NOS)" evidence="12">
    <location>
        <begin position="23"/>
        <end position="30"/>
    </location>
</feature>
<dbReference type="SUPFAM" id="SSF56512">
    <property type="entry name" value="Nitric oxide (NO) synthase oxygenase domain"/>
    <property type="match status" value="1"/>
</dbReference>
<dbReference type="Gene3D" id="3.90.340.10">
    <property type="entry name" value="Nitric Oxide Synthase, Chain A, domain 1"/>
    <property type="match status" value="1"/>
</dbReference>
<dbReference type="InterPro" id="IPR050607">
    <property type="entry name" value="NOS"/>
</dbReference>
<dbReference type="PANTHER" id="PTHR43410:SF1">
    <property type="entry name" value="NITRIC OXIDE SYNTHASE"/>
    <property type="match status" value="1"/>
</dbReference>
<dbReference type="Gene3D" id="3.90.1230.10">
    <property type="entry name" value="Nitric Oxide Synthase, Chain A, domain 3"/>
    <property type="match status" value="1"/>
</dbReference>
<dbReference type="PROSITE" id="PS60001">
    <property type="entry name" value="NOS"/>
    <property type="match status" value="1"/>
</dbReference>
<dbReference type="EMBL" id="CP073100">
    <property type="protein sequence ID" value="QUE49766.1"/>
    <property type="molecule type" value="Genomic_DNA"/>
</dbReference>
<proteinExistence type="inferred from homology"/>
<evidence type="ECO:0000256" key="9">
    <source>
        <dbReference type="ARBA" id="ARBA00032033"/>
    </source>
</evidence>
<comment type="catalytic activity">
    <reaction evidence="10">
        <text>3 reduced [flavodoxin] + 2 L-arginine + 4 O2 = 3 oxidized [flavodoxin] + 2 L-citrulline + 2 nitric oxide + 4 H2O + 5 H(+)</text>
        <dbReference type="Rhea" id="RHEA:52324"/>
        <dbReference type="Rhea" id="RHEA-COMP:10622"/>
        <dbReference type="Rhea" id="RHEA-COMP:10623"/>
        <dbReference type="ChEBI" id="CHEBI:15377"/>
        <dbReference type="ChEBI" id="CHEBI:15378"/>
        <dbReference type="ChEBI" id="CHEBI:15379"/>
        <dbReference type="ChEBI" id="CHEBI:16480"/>
        <dbReference type="ChEBI" id="CHEBI:32682"/>
        <dbReference type="ChEBI" id="CHEBI:57618"/>
        <dbReference type="ChEBI" id="CHEBI:57743"/>
        <dbReference type="ChEBI" id="CHEBI:58210"/>
        <dbReference type="EC" id="1.14.14.47"/>
    </reaction>
</comment>
<name>A0A975G6P7_9BACT</name>
<evidence type="ECO:0000313" key="14">
    <source>
        <dbReference type="Proteomes" id="UP000676169"/>
    </source>
</evidence>
<keyword evidence="8 11" id="KW-0408">Iron</keyword>
<dbReference type="InterPro" id="IPR036119">
    <property type="entry name" value="NOS_N_sf"/>
</dbReference>
<evidence type="ECO:0000256" key="1">
    <source>
        <dbReference type="ARBA" id="ARBA00001971"/>
    </source>
</evidence>
<dbReference type="GO" id="GO:0004517">
    <property type="term" value="F:nitric-oxide synthase activity"/>
    <property type="evidence" value="ECO:0007669"/>
    <property type="project" value="InterPro"/>
</dbReference>
<evidence type="ECO:0000256" key="8">
    <source>
        <dbReference type="ARBA" id="ARBA00023004"/>
    </source>
</evidence>
<accession>A0A975G6P7</accession>
<protein>
    <recommendedName>
        <fullName evidence="4">Nitric oxide synthase oxygenase</fullName>
        <ecNumber evidence="3">1.14.14.47</ecNumber>
    </recommendedName>
    <alternativeName>
        <fullName evidence="9">NOSoxy-like protein</fullName>
    </alternativeName>
</protein>